<evidence type="ECO:0000313" key="5">
    <source>
        <dbReference type="EMBL" id="QIW98769.1"/>
    </source>
</evidence>
<sequence>MAYPGYGYAGDQANPYGQQQQQQHHPQYQNNVPYIQNPFAGGATNPFANIDPEHEAQVAQWSSAYTYNPDKDKKRGAPGADGQRGYDVVGVKGQEKQMTVVRKGGGGQWEDNSLLDWDPAHFRIMVGNLAGEVTDDSLFKAFSLYGPSKARVIRDKRTTKSRGYGFVSFSDGDLGFKAAREMVGKYIGSHPVTIERSKSDIRPVQHKDKDRYKKNHKNKSKDKKKEEQDDPLRAKTGAGVEKKKPVRSAGGLKIIG</sequence>
<keyword evidence="6" id="KW-1185">Reference proteome</keyword>
<feature type="region of interest" description="Disordered" evidence="3">
    <location>
        <begin position="194"/>
        <end position="256"/>
    </location>
</feature>
<evidence type="ECO:0000256" key="1">
    <source>
        <dbReference type="ARBA" id="ARBA00022884"/>
    </source>
</evidence>
<dbReference type="Gene3D" id="3.30.70.330">
    <property type="match status" value="1"/>
</dbReference>
<gene>
    <name evidence="5" type="ORF">AMS68_004287</name>
</gene>
<dbReference type="PANTHER" id="PTHR47640:SF11">
    <property type="entry name" value="RNA-BINDING PROTEIN 42"/>
    <property type="match status" value="1"/>
</dbReference>
<dbReference type="GO" id="GO:0003729">
    <property type="term" value="F:mRNA binding"/>
    <property type="evidence" value="ECO:0007669"/>
    <property type="project" value="InterPro"/>
</dbReference>
<keyword evidence="1 2" id="KW-0694">RNA-binding</keyword>
<dbReference type="InterPro" id="IPR035979">
    <property type="entry name" value="RBD_domain_sf"/>
</dbReference>
<dbReference type="PROSITE" id="PS50102">
    <property type="entry name" value="RRM"/>
    <property type="match status" value="1"/>
</dbReference>
<dbReference type="InterPro" id="IPR050825">
    <property type="entry name" value="RBM42_RBP45_47-like"/>
</dbReference>
<evidence type="ECO:0000256" key="3">
    <source>
        <dbReference type="SAM" id="MobiDB-lite"/>
    </source>
</evidence>
<reference evidence="5 6" key="1">
    <citation type="journal article" date="2016" name="Sci. Rep.">
        <title>Peltaster fructicola genome reveals evolution from an invasive phytopathogen to an ectophytic parasite.</title>
        <authorList>
            <person name="Xu C."/>
            <person name="Chen H."/>
            <person name="Gleason M.L."/>
            <person name="Xu J.R."/>
            <person name="Liu H."/>
            <person name="Zhang R."/>
            <person name="Sun G."/>
        </authorList>
    </citation>
    <scope>NUCLEOTIDE SEQUENCE [LARGE SCALE GENOMIC DNA]</scope>
    <source>
        <strain evidence="5 6">LNHT1506</strain>
    </source>
</reference>
<feature type="compositionally biased region" description="Basic and acidic residues" evidence="3">
    <location>
        <begin position="194"/>
        <end position="211"/>
    </location>
</feature>
<protein>
    <recommendedName>
        <fullName evidence="4">RRM domain-containing protein</fullName>
    </recommendedName>
</protein>
<accession>A0A6H0XWE9</accession>
<evidence type="ECO:0000313" key="6">
    <source>
        <dbReference type="Proteomes" id="UP000503462"/>
    </source>
</evidence>
<dbReference type="InterPro" id="IPR012677">
    <property type="entry name" value="Nucleotide-bd_a/b_plait_sf"/>
</dbReference>
<dbReference type="PANTHER" id="PTHR47640">
    <property type="entry name" value="TRNA SELENOCYSTEINE 1-ASSOCIATED PROTEIN 1-RELATED-RELATED"/>
    <property type="match status" value="1"/>
</dbReference>
<dbReference type="SUPFAM" id="SSF54928">
    <property type="entry name" value="RNA-binding domain, RBD"/>
    <property type="match status" value="1"/>
</dbReference>
<dbReference type="Proteomes" id="UP000503462">
    <property type="component" value="Chromosome 3"/>
</dbReference>
<feature type="region of interest" description="Disordered" evidence="3">
    <location>
        <begin position="65"/>
        <end position="86"/>
    </location>
</feature>
<dbReference type="EMBL" id="CP051141">
    <property type="protein sequence ID" value="QIW98769.1"/>
    <property type="molecule type" value="Genomic_DNA"/>
</dbReference>
<proteinExistence type="predicted"/>
<evidence type="ECO:0000259" key="4">
    <source>
        <dbReference type="PROSITE" id="PS50102"/>
    </source>
</evidence>
<dbReference type="InterPro" id="IPR000504">
    <property type="entry name" value="RRM_dom"/>
</dbReference>
<name>A0A6H0XWE9_9PEZI</name>
<feature type="compositionally biased region" description="Basic residues" evidence="3">
    <location>
        <begin position="212"/>
        <end position="222"/>
    </location>
</feature>
<feature type="compositionally biased region" description="Basic and acidic residues" evidence="3">
    <location>
        <begin position="223"/>
        <end position="233"/>
    </location>
</feature>
<organism evidence="5 6">
    <name type="scientific">Peltaster fructicola</name>
    <dbReference type="NCBI Taxonomy" id="286661"/>
    <lineage>
        <taxon>Eukaryota</taxon>
        <taxon>Fungi</taxon>
        <taxon>Dikarya</taxon>
        <taxon>Ascomycota</taxon>
        <taxon>Pezizomycotina</taxon>
        <taxon>Dothideomycetes</taxon>
        <taxon>Dothideomycetes incertae sedis</taxon>
        <taxon>Peltaster</taxon>
    </lineage>
</organism>
<dbReference type="OrthoDB" id="1749473at2759"/>
<dbReference type="SMART" id="SM00360">
    <property type="entry name" value="RRM"/>
    <property type="match status" value="1"/>
</dbReference>
<dbReference type="AlphaFoldDB" id="A0A6H0XWE9"/>
<evidence type="ECO:0000256" key="2">
    <source>
        <dbReference type="PROSITE-ProRule" id="PRU00176"/>
    </source>
</evidence>
<dbReference type="Pfam" id="PF00076">
    <property type="entry name" value="RRM_1"/>
    <property type="match status" value="1"/>
</dbReference>
<feature type="domain" description="RRM" evidence="4">
    <location>
        <begin position="122"/>
        <end position="199"/>
    </location>
</feature>